<accession>A0AAN0JEG7</accession>
<keyword evidence="3" id="KW-1185">Reference proteome</keyword>
<protein>
    <recommendedName>
        <fullName evidence="1">Transposase Helix-turn-helix domain-containing protein</fullName>
    </recommendedName>
</protein>
<proteinExistence type="predicted"/>
<dbReference type="InterPro" id="IPR027805">
    <property type="entry name" value="Transposase_HTH_dom"/>
</dbReference>
<name>A0AAN0JEG7_AMPQE</name>
<reference evidence="3" key="1">
    <citation type="journal article" date="2010" name="Nature">
        <title>The Amphimedon queenslandica genome and the evolution of animal complexity.</title>
        <authorList>
            <person name="Srivastava M."/>
            <person name="Simakov O."/>
            <person name="Chapman J."/>
            <person name="Fahey B."/>
            <person name="Gauthier M.E."/>
            <person name="Mitros T."/>
            <person name="Richards G.S."/>
            <person name="Conaco C."/>
            <person name="Dacre M."/>
            <person name="Hellsten U."/>
            <person name="Larroux C."/>
            <person name="Putnam N.H."/>
            <person name="Stanke M."/>
            <person name="Adamska M."/>
            <person name="Darling A."/>
            <person name="Degnan S.M."/>
            <person name="Oakley T.H."/>
            <person name="Plachetzki D.C."/>
            <person name="Zhai Y."/>
            <person name="Adamski M."/>
            <person name="Calcino A."/>
            <person name="Cummins S.F."/>
            <person name="Goodstein D.M."/>
            <person name="Harris C."/>
            <person name="Jackson D.J."/>
            <person name="Leys S.P."/>
            <person name="Shu S."/>
            <person name="Woodcroft B.J."/>
            <person name="Vervoort M."/>
            <person name="Kosik K.S."/>
            <person name="Manning G."/>
            <person name="Degnan B.M."/>
            <person name="Rokhsar D.S."/>
        </authorList>
    </citation>
    <scope>NUCLEOTIDE SEQUENCE [LARGE SCALE GENOMIC DNA]</scope>
</reference>
<feature type="domain" description="Transposase Helix-turn-helix" evidence="1">
    <location>
        <begin position="62"/>
        <end position="113"/>
    </location>
</feature>
<reference evidence="2" key="2">
    <citation type="submission" date="2024-06" db="UniProtKB">
        <authorList>
            <consortium name="EnsemblMetazoa"/>
        </authorList>
    </citation>
    <scope>IDENTIFICATION</scope>
</reference>
<dbReference type="KEGG" id="aqu:109584034"/>
<evidence type="ECO:0000313" key="3">
    <source>
        <dbReference type="Proteomes" id="UP000007879"/>
    </source>
</evidence>
<dbReference type="RefSeq" id="XP_019855157.1">
    <property type="nucleotide sequence ID" value="XM_019999598.1"/>
</dbReference>
<dbReference type="Proteomes" id="UP000007879">
    <property type="component" value="Unassembled WGS sequence"/>
</dbReference>
<dbReference type="AlphaFoldDB" id="A0AAN0JEG7"/>
<evidence type="ECO:0000259" key="1">
    <source>
        <dbReference type="Pfam" id="PF13613"/>
    </source>
</evidence>
<dbReference type="EnsemblMetazoa" id="XM_019999598.1">
    <property type="protein sequence ID" value="XP_019855157.1"/>
    <property type="gene ID" value="LOC109584034"/>
</dbReference>
<dbReference type="GeneID" id="109584034"/>
<dbReference type="PANTHER" id="PTHR23080:SF144">
    <property type="entry name" value="SPINDLE AND KINETOCHORE ASSOCIATED COMPLEX SUBUNIT 3"/>
    <property type="match status" value="1"/>
</dbReference>
<sequence length="164" mass="19461">MMMERILREGKEAQEDLEKIRLSENVLQNDQKLLKFYTGLHEWSVFMALFNLIQAALPRGIKLSQFHMVIMFLMKLRLHLEDEDLAQRYSIASSTVSRNFNRILEIMYIKTKPLIKWPEREVLRSTIPYSFRKFFKNCALIVDCTEVFIENPSDLQAKAQVWSN</sequence>
<organism evidence="2 3">
    <name type="scientific">Amphimedon queenslandica</name>
    <name type="common">Sponge</name>
    <dbReference type="NCBI Taxonomy" id="400682"/>
    <lineage>
        <taxon>Eukaryota</taxon>
        <taxon>Metazoa</taxon>
        <taxon>Porifera</taxon>
        <taxon>Demospongiae</taxon>
        <taxon>Heteroscleromorpha</taxon>
        <taxon>Haplosclerida</taxon>
        <taxon>Niphatidae</taxon>
        <taxon>Amphimedon</taxon>
    </lineage>
</organism>
<dbReference type="PANTHER" id="PTHR23080">
    <property type="entry name" value="THAP DOMAIN PROTEIN"/>
    <property type="match status" value="1"/>
</dbReference>
<evidence type="ECO:0000313" key="2">
    <source>
        <dbReference type="EnsemblMetazoa" id="XP_019855157.1"/>
    </source>
</evidence>
<dbReference type="Pfam" id="PF13613">
    <property type="entry name" value="HTH_Tnp_4"/>
    <property type="match status" value="1"/>
</dbReference>